<proteinExistence type="predicted"/>
<dbReference type="HOGENOM" id="CLU_3102517_0_0_3"/>
<dbReference type="KEGG" id="pmf:P9303_19171"/>
<keyword evidence="1" id="KW-0812">Transmembrane</keyword>
<evidence type="ECO:0000313" key="3">
    <source>
        <dbReference type="Proteomes" id="UP000002274"/>
    </source>
</evidence>
<keyword evidence="1" id="KW-1133">Transmembrane helix</keyword>
<protein>
    <submittedName>
        <fullName evidence="2">Uncharacterized protein</fullName>
    </submittedName>
</protein>
<evidence type="ECO:0000256" key="1">
    <source>
        <dbReference type="SAM" id="Phobius"/>
    </source>
</evidence>
<dbReference type="Proteomes" id="UP000002274">
    <property type="component" value="Chromosome"/>
</dbReference>
<dbReference type="EMBL" id="CP000554">
    <property type="protein sequence ID" value="ABM78659.1"/>
    <property type="molecule type" value="Genomic_DNA"/>
</dbReference>
<accession>A2CAZ9</accession>
<reference evidence="2 3" key="1">
    <citation type="journal article" date="2007" name="PLoS Genet.">
        <title>Patterns and implications of gene gain and loss in the evolution of Prochlorococcus.</title>
        <authorList>
            <person name="Kettler G.C."/>
            <person name="Martiny A.C."/>
            <person name="Huang K."/>
            <person name="Zucker J."/>
            <person name="Coleman M.L."/>
            <person name="Rodrigue S."/>
            <person name="Chen F."/>
            <person name="Lapidus A."/>
            <person name="Ferriera S."/>
            <person name="Johnson J."/>
            <person name="Steglich C."/>
            <person name="Church G.M."/>
            <person name="Richardson P."/>
            <person name="Chisholm S.W."/>
        </authorList>
    </citation>
    <scope>NUCLEOTIDE SEQUENCE [LARGE SCALE GENOMIC DNA]</scope>
    <source>
        <strain evidence="2 3">MIT 9303</strain>
    </source>
</reference>
<evidence type="ECO:0000313" key="2">
    <source>
        <dbReference type="EMBL" id="ABM78659.1"/>
    </source>
</evidence>
<dbReference type="AlphaFoldDB" id="A2CAZ9"/>
<feature type="transmembrane region" description="Helical" evidence="1">
    <location>
        <begin position="20"/>
        <end position="38"/>
    </location>
</feature>
<organism evidence="2 3">
    <name type="scientific">Prochlorococcus marinus (strain MIT 9303)</name>
    <dbReference type="NCBI Taxonomy" id="59922"/>
    <lineage>
        <taxon>Bacteria</taxon>
        <taxon>Bacillati</taxon>
        <taxon>Cyanobacteriota</taxon>
        <taxon>Cyanophyceae</taxon>
        <taxon>Synechococcales</taxon>
        <taxon>Prochlorococcaceae</taxon>
        <taxon>Prochlorococcus</taxon>
    </lineage>
</organism>
<name>A2CAZ9_PROM3</name>
<gene>
    <name evidence="2" type="ordered locus">P9303_19171</name>
</gene>
<keyword evidence="1" id="KW-0472">Membrane</keyword>
<sequence>MIVQAELFRRGLTSRLVVPMHYKILFFALGVSLVALKLPLQHRLHSYSDGS</sequence>